<feature type="compositionally biased region" description="Pro residues" evidence="1">
    <location>
        <begin position="49"/>
        <end position="62"/>
    </location>
</feature>
<sequence length="212" mass="23809">MSLPNSWPFSILALSPATPSHSPLPLPHHPYPPTPLFLSLTTHTLPLPSASPTPPTPSHSPLPLPSPHSAWYVLVIVVRSQVNARLDWLPPSLSLTRLRVLHPSSSLPSSPEIVIQTGREVQKDETGRGEQRHADVQKRWDTEDKLRSDSRKSESVSCRKETRKAGEDEWSGEGERKTRKKEGTTGRRWMLDKPDTSWRRGCERGKEEESEG</sequence>
<organism evidence="2 3">
    <name type="scientific">Blattamonas nauphoetae</name>
    <dbReference type="NCBI Taxonomy" id="2049346"/>
    <lineage>
        <taxon>Eukaryota</taxon>
        <taxon>Metamonada</taxon>
        <taxon>Preaxostyla</taxon>
        <taxon>Oxymonadida</taxon>
        <taxon>Blattamonas</taxon>
    </lineage>
</organism>
<accession>A0ABQ9X2H0</accession>
<protein>
    <submittedName>
        <fullName evidence="2">Uncharacterized protein</fullName>
    </submittedName>
</protein>
<dbReference type="Proteomes" id="UP001281761">
    <property type="component" value="Unassembled WGS sequence"/>
</dbReference>
<evidence type="ECO:0000313" key="3">
    <source>
        <dbReference type="Proteomes" id="UP001281761"/>
    </source>
</evidence>
<comment type="caution">
    <text evidence="2">The sequence shown here is derived from an EMBL/GenBank/DDBJ whole genome shotgun (WGS) entry which is preliminary data.</text>
</comment>
<feature type="region of interest" description="Disordered" evidence="1">
    <location>
        <begin position="103"/>
        <end position="212"/>
    </location>
</feature>
<feature type="compositionally biased region" description="Basic and acidic residues" evidence="1">
    <location>
        <begin position="120"/>
        <end position="212"/>
    </location>
</feature>
<name>A0ABQ9X2H0_9EUKA</name>
<feature type="region of interest" description="Disordered" evidence="1">
    <location>
        <begin position="43"/>
        <end position="62"/>
    </location>
</feature>
<gene>
    <name evidence="2" type="ORF">BLNAU_19110</name>
</gene>
<evidence type="ECO:0000313" key="2">
    <source>
        <dbReference type="EMBL" id="KAK2945966.1"/>
    </source>
</evidence>
<evidence type="ECO:0000256" key="1">
    <source>
        <dbReference type="SAM" id="MobiDB-lite"/>
    </source>
</evidence>
<proteinExistence type="predicted"/>
<reference evidence="2 3" key="1">
    <citation type="journal article" date="2022" name="bioRxiv">
        <title>Genomics of Preaxostyla Flagellates Illuminates Evolutionary Transitions and the Path Towards Mitochondrial Loss.</title>
        <authorList>
            <person name="Novak L.V.F."/>
            <person name="Treitli S.C."/>
            <person name="Pyrih J."/>
            <person name="Halakuc P."/>
            <person name="Pipaliya S.V."/>
            <person name="Vacek V."/>
            <person name="Brzon O."/>
            <person name="Soukal P."/>
            <person name="Eme L."/>
            <person name="Dacks J.B."/>
            <person name="Karnkowska A."/>
            <person name="Elias M."/>
            <person name="Hampl V."/>
        </authorList>
    </citation>
    <scope>NUCLEOTIDE SEQUENCE [LARGE SCALE GENOMIC DNA]</scope>
    <source>
        <strain evidence="2">NAU3</strain>
        <tissue evidence="2">Gut</tissue>
    </source>
</reference>
<dbReference type="EMBL" id="JARBJD010000242">
    <property type="protein sequence ID" value="KAK2945966.1"/>
    <property type="molecule type" value="Genomic_DNA"/>
</dbReference>
<keyword evidence="3" id="KW-1185">Reference proteome</keyword>